<reference evidence="1 2" key="1">
    <citation type="submission" date="2017-10" db="EMBL/GenBank/DDBJ databases">
        <authorList>
            <person name="Regsiter A."/>
            <person name="William W."/>
        </authorList>
    </citation>
    <scope>NUCLEOTIDE SEQUENCE [LARGE SCALE GENOMIC DNA]</scope>
    <source>
        <strain evidence="1 2">CFBP6991</strain>
    </source>
</reference>
<comment type="caution">
    <text evidence="1">The sequence shown here is derived from an EMBL/GenBank/DDBJ whole genome shotgun (WGS) entry which is preliminary data.</text>
</comment>
<organism evidence="1 2">
    <name type="scientific">Xanthomonas campestris pv. phaseoli</name>
    <dbReference type="NCBI Taxonomy" id="317013"/>
    <lineage>
        <taxon>Bacteria</taxon>
        <taxon>Pseudomonadati</taxon>
        <taxon>Pseudomonadota</taxon>
        <taxon>Gammaproteobacteria</taxon>
        <taxon>Lysobacterales</taxon>
        <taxon>Lysobacteraceae</taxon>
        <taxon>Xanthomonas</taxon>
    </lineage>
</organism>
<name>A0A7Z7NGP7_XANCH</name>
<sequence length="28" mass="3222">MSVVDEFELSDIRHSFRSIDSPINLVSQ</sequence>
<evidence type="ECO:0000313" key="1">
    <source>
        <dbReference type="EMBL" id="SOO24148.1"/>
    </source>
</evidence>
<dbReference type="Proteomes" id="UP000234345">
    <property type="component" value="Unassembled WGS sequence"/>
</dbReference>
<dbReference type="AlphaFoldDB" id="A0A7Z7NGP7"/>
<proteinExistence type="predicted"/>
<dbReference type="EMBL" id="OCZC01000059">
    <property type="protein sequence ID" value="SOO24148.1"/>
    <property type="molecule type" value="Genomic_DNA"/>
</dbReference>
<accession>A0A7Z7NGP7</accession>
<evidence type="ECO:0000313" key="2">
    <source>
        <dbReference type="Proteomes" id="UP000234345"/>
    </source>
</evidence>
<gene>
    <name evidence="1" type="ORF">XFF6991_320147</name>
</gene>
<protein>
    <submittedName>
        <fullName evidence="1">Uncharacterized protein</fullName>
    </submittedName>
</protein>